<dbReference type="EMBL" id="CP144143">
    <property type="protein sequence ID" value="WWC84975.1"/>
    <property type="molecule type" value="Genomic_DNA"/>
</dbReference>
<dbReference type="InterPro" id="IPR036514">
    <property type="entry name" value="SGNH_hydro_sf"/>
</dbReference>
<sequence>MLALSIEKFMKYIFSFLTICLSLQLSAQIHLPGFFSDNMVLQRNAEVNFWGWSKRGGTVRIIPSWSKDTVTTKVSGYGRFDVKLKTPEAGGPHSITILSGSESKVVNNVLIGEVWLCSGQSNMQWNSNNKLQEMLDELPRAHNPKVRLLQISNIAATSPQINVFDSWKECNPASAKGFSAIGYFIGKQLAKELDIPIGIINSSWGGTPAELWTPAKYIENDPEFLKNAKAFKPSASKPHEYATLWNAMIYPLVGYKIAGAFWYQGESNVDTYSSYSRLFSTMIKSWREAWGYEFPFYYVQIAPYDYKSKPEEQKGALLREQQVQTLVVPKTGMAVITDLVPDVKNIHPTRKREVAERLAQLALAEVYGRSMVDYKSPIYKSHKVEGNKIIVEFDYLEGSLQVKGNKITDLYIADDSRNFVPADYKIEKNKLIVFSKQIKNPVAVRFGFTDTSMPNLFNSKGLPVSPFRTDNW</sequence>
<organism evidence="3 4">
    <name type="scientific">Mycovorax composti</name>
    <dbReference type="NCBI Taxonomy" id="2962693"/>
    <lineage>
        <taxon>Bacteria</taxon>
        <taxon>Pseudomonadati</taxon>
        <taxon>Bacteroidota</taxon>
        <taxon>Chitinophagia</taxon>
        <taxon>Chitinophagales</taxon>
        <taxon>Chitinophagaceae</taxon>
        <taxon>Mycovorax</taxon>
    </lineage>
</organism>
<evidence type="ECO:0000313" key="3">
    <source>
        <dbReference type="EMBL" id="WWC84975.1"/>
    </source>
</evidence>
<proteinExistence type="predicted"/>
<name>A0ABZ2EN20_9BACT</name>
<keyword evidence="1" id="KW-0378">Hydrolase</keyword>
<dbReference type="PANTHER" id="PTHR22901:SF0">
    <property type="entry name" value="SIALATE O-ACETYLESTERASE"/>
    <property type="match status" value="1"/>
</dbReference>
<dbReference type="PANTHER" id="PTHR22901">
    <property type="entry name" value="SIALATE O-ACETYLESTERASE"/>
    <property type="match status" value="1"/>
</dbReference>
<dbReference type="Gene3D" id="3.40.50.1110">
    <property type="entry name" value="SGNH hydrolase"/>
    <property type="match status" value="1"/>
</dbReference>
<evidence type="ECO:0000313" key="4">
    <source>
        <dbReference type="Proteomes" id="UP001321305"/>
    </source>
</evidence>
<dbReference type="Pfam" id="PF03629">
    <property type="entry name" value="SASA"/>
    <property type="match status" value="1"/>
</dbReference>
<protein>
    <recommendedName>
        <fullName evidence="2">Sialate O-acetylesterase domain-containing protein</fullName>
    </recommendedName>
</protein>
<reference evidence="4" key="1">
    <citation type="submission" date="2024-01" db="EMBL/GenBank/DDBJ databases">
        <title>Mycovorax composti gen. nov. sp. nov., a member of the family Chitinophagaceae isolated from button mushroom compost.</title>
        <authorList>
            <person name="Thai M."/>
            <person name="Bell T.L."/>
            <person name="Kertesz M.A."/>
        </authorList>
    </citation>
    <scope>NUCLEOTIDE SEQUENCE [LARGE SCALE GENOMIC DNA]</scope>
    <source>
        <strain evidence="4">C216</strain>
    </source>
</reference>
<evidence type="ECO:0000256" key="1">
    <source>
        <dbReference type="ARBA" id="ARBA00022801"/>
    </source>
</evidence>
<dbReference type="InterPro" id="IPR005181">
    <property type="entry name" value="SASA"/>
</dbReference>
<evidence type="ECO:0000259" key="2">
    <source>
        <dbReference type="Pfam" id="PF03629"/>
    </source>
</evidence>
<feature type="domain" description="Sialate O-acetylesterase" evidence="2">
    <location>
        <begin position="113"/>
        <end position="360"/>
    </location>
</feature>
<dbReference type="SUPFAM" id="SSF52266">
    <property type="entry name" value="SGNH hydrolase"/>
    <property type="match status" value="1"/>
</dbReference>
<dbReference type="InterPro" id="IPR039329">
    <property type="entry name" value="SIAE"/>
</dbReference>
<dbReference type="Proteomes" id="UP001321305">
    <property type="component" value="Chromosome"/>
</dbReference>
<gene>
    <name evidence="3" type="ORF">PIECOFPK_02718</name>
</gene>
<accession>A0ABZ2EN20</accession>
<keyword evidence="4" id="KW-1185">Reference proteome</keyword>